<dbReference type="EMBL" id="HBEW01003338">
    <property type="protein sequence ID" value="CAD8580336.1"/>
    <property type="molecule type" value="Transcribed_RNA"/>
</dbReference>
<dbReference type="SUPFAM" id="SSF52540">
    <property type="entry name" value="P-loop containing nucleoside triphosphate hydrolases"/>
    <property type="match status" value="1"/>
</dbReference>
<dbReference type="Pfam" id="PF07683">
    <property type="entry name" value="CobW_C"/>
    <property type="match status" value="1"/>
</dbReference>
<feature type="domain" description="CobW C-terminal" evidence="2">
    <location>
        <begin position="316"/>
        <end position="401"/>
    </location>
</feature>
<dbReference type="Pfam" id="PF02492">
    <property type="entry name" value="cobW"/>
    <property type="match status" value="1"/>
</dbReference>
<gene>
    <name evidence="3" type="ORF">OMED0929_LOCUS2750</name>
</gene>
<evidence type="ECO:0000259" key="1">
    <source>
        <dbReference type="Pfam" id="PF02492"/>
    </source>
</evidence>
<accession>A0A7S0KHD7</accession>
<proteinExistence type="predicted"/>
<evidence type="ECO:0000313" key="3">
    <source>
        <dbReference type="EMBL" id="CAD8580336.1"/>
    </source>
</evidence>
<evidence type="ECO:0008006" key="4">
    <source>
        <dbReference type="Google" id="ProtNLM"/>
    </source>
</evidence>
<dbReference type="AlphaFoldDB" id="A0A7S0KHD7"/>
<dbReference type="InterPro" id="IPR003495">
    <property type="entry name" value="CobW/HypB/UreG_nucleotide-bd"/>
</dbReference>
<protein>
    <recommendedName>
        <fullName evidence="4">CobW C-terminal domain-containing protein</fullName>
    </recommendedName>
</protein>
<sequence length="564" mass="60890">MGDDDASDAARARAESINLFRNYELRTAYAPEAKKRLPITLITGFLGSGKTTLAKRALENRQSLRVACAVNDFAAINVDARVVRRSGADAASGVQVTELTNGCVCCALRDDLEAGVAELLNADDDGSNMGSFDYVLIETSGLVDPSEVVARLDRSFGPLTRARLDGVVCVVEVETAAAGGPDIERDVWDAQLACADIVLLNKIDLIRDLEDADAVLCRAREVVSARAPGARVIECVDADVPLPSILDVDMIGQPEGKSGHDWGASAMPYVLSPTGGRLRKPKQEEKVNVVTRGPFSLDLTKKTTHVPGGAQSTCNSLAYEGTKPLVFARFQHWATAMIPKSTARSKGVVTFVEDVERVSYDFHFSGKSRLELEPSVGELASATSTCLVIIGVDLDEDSVMRDICALEEALPVVNMDAIRRVKEDVARAMAEDLRFEIMDNSDDGDNALVSFRLTGAASNGFTVAELEESHGVDFNDMNLELLRAVNAGGTGTCLVPMSHPSKCTKFGVPQLFLRLAVVNGDENNYDGDDAASKCLDTKWMEIRRRATRILERSIAHIPQCKCGF</sequence>
<dbReference type="InterPro" id="IPR051927">
    <property type="entry name" value="Zn_Chap_cDPG_Synth"/>
</dbReference>
<dbReference type="InterPro" id="IPR011629">
    <property type="entry name" value="CobW-like_C"/>
</dbReference>
<organism evidence="3">
    <name type="scientific">Ostreococcus mediterraneus</name>
    <dbReference type="NCBI Taxonomy" id="1486918"/>
    <lineage>
        <taxon>Eukaryota</taxon>
        <taxon>Viridiplantae</taxon>
        <taxon>Chlorophyta</taxon>
        <taxon>Mamiellophyceae</taxon>
        <taxon>Mamiellales</taxon>
        <taxon>Bathycoccaceae</taxon>
        <taxon>Ostreococcus</taxon>
    </lineage>
</organism>
<evidence type="ECO:0000259" key="2">
    <source>
        <dbReference type="Pfam" id="PF07683"/>
    </source>
</evidence>
<dbReference type="CDD" id="cd03112">
    <property type="entry name" value="CobW-like"/>
    <property type="match status" value="1"/>
</dbReference>
<reference evidence="3" key="1">
    <citation type="submission" date="2021-01" db="EMBL/GenBank/DDBJ databases">
        <authorList>
            <person name="Corre E."/>
            <person name="Pelletier E."/>
            <person name="Niang G."/>
            <person name="Scheremetjew M."/>
            <person name="Finn R."/>
            <person name="Kale V."/>
            <person name="Holt S."/>
            <person name="Cochrane G."/>
            <person name="Meng A."/>
            <person name="Brown T."/>
            <person name="Cohen L."/>
        </authorList>
    </citation>
    <scope>NUCLEOTIDE SEQUENCE</scope>
    <source>
        <strain evidence="3">Clade-D-RCC2572</strain>
    </source>
</reference>
<feature type="domain" description="CobW/HypB/UreG nucleotide-binding" evidence="1">
    <location>
        <begin position="38"/>
        <end position="222"/>
    </location>
</feature>
<name>A0A7S0KHD7_9CHLO</name>
<dbReference type="PANTHER" id="PTHR43603:SF1">
    <property type="entry name" value="ZINC-REGULATED GTPASE METALLOPROTEIN ACTIVATOR 1"/>
    <property type="match status" value="1"/>
</dbReference>
<dbReference type="PANTHER" id="PTHR43603">
    <property type="entry name" value="COBW DOMAIN-CONTAINING PROTEIN DDB_G0274527"/>
    <property type="match status" value="1"/>
</dbReference>
<dbReference type="Gene3D" id="3.40.50.300">
    <property type="entry name" value="P-loop containing nucleotide triphosphate hydrolases"/>
    <property type="match status" value="1"/>
</dbReference>
<dbReference type="InterPro" id="IPR027417">
    <property type="entry name" value="P-loop_NTPase"/>
</dbReference>